<feature type="compositionally biased region" description="Basic and acidic residues" evidence="2">
    <location>
        <begin position="351"/>
        <end position="363"/>
    </location>
</feature>
<reference evidence="5" key="1">
    <citation type="journal article" date="2019" name="Int. J. Syst. Evol. Microbiol.">
        <title>The Global Catalogue of Microorganisms (GCM) 10K type strain sequencing project: providing services to taxonomists for standard genome sequencing and annotation.</title>
        <authorList>
            <consortium name="The Broad Institute Genomics Platform"/>
            <consortium name="The Broad Institute Genome Sequencing Center for Infectious Disease"/>
            <person name="Wu L."/>
            <person name="Ma J."/>
        </authorList>
    </citation>
    <scope>NUCLEOTIDE SEQUENCE [LARGE SCALE GENOMIC DNA]</scope>
    <source>
        <strain evidence="5">JCM 31037</strain>
    </source>
</reference>
<gene>
    <name evidence="4" type="ORF">ACFQ4H_02560</name>
</gene>
<dbReference type="Proteomes" id="UP001597260">
    <property type="component" value="Unassembled WGS sequence"/>
</dbReference>
<evidence type="ECO:0000313" key="5">
    <source>
        <dbReference type="Proteomes" id="UP001597260"/>
    </source>
</evidence>
<feature type="compositionally biased region" description="Polar residues" evidence="2">
    <location>
        <begin position="63"/>
        <end position="76"/>
    </location>
</feature>
<dbReference type="RefSeq" id="WP_377566474.1">
    <property type="nucleotide sequence ID" value="NZ_JBHTMP010000002.1"/>
</dbReference>
<feature type="coiled-coil region" evidence="1">
    <location>
        <begin position="534"/>
        <end position="561"/>
    </location>
</feature>
<feature type="region of interest" description="Disordered" evidence="2">
    <location>
        <begin position="1"/>
        <end position="155"/>
    </location>
</feature>
<keyword evidence="1" id="KW-0175">Coiled coil</keyword>
<keyword evidence="3" id="KW-0472">Membrane</keyword>
<protein>
    <submittedName>
        <fullName evidence="4">Uncharacterized protein</fullName>
    </submittedName>
</protein>
<keyword evidence="3" id="KW-0812">Transmembrane</keyword>
<feature type="compositionally biased region" description="Basic and acidic residues" evidence="2">
    <location>
        <begin position="177"/>
        <end position="192"/>
    </location>
</feature>
<sequence>MAQRLQAAAGNRAVSGLIAQRRTAPARPAKSAKAASSRPTAPTGPQQTQRGGTVPASEPAASVGSSTVDPGSSFLSPVQRLAADASVVSRPPASGDPKFTALTADVRGKQKQMSAHPPASSEAAKAQGAAKPPPDDREAQGKTANAEKMNAAKPGEFDKAGFVRAVNEAIAAQAPKNLDEADKFGESGKADAVKGQVQGQVTDGKKTSAEAIDTATKAPPDTSAAKDKPVTPLVADRPPGTPGTPDPSKAVPGRAPAAATDFSDGPAQVDQQMADAQVTEEQLARSNEPEFTDALKEKKAGEQHSATAPGQVRAAEAQTLAGAKASAGAAGAAAMTALAADRKQAGQTVGEGKEAAKGSDEAKRAQVTAVLQKVFDATKKDVEGILSGLDRKVDDAFGKGEKAARDAFTAEHKRRMDDYKDKRYSGLVGKGRWIKDKFAGLPEEANQIFVTARKGYVDRMQQVISSVADIIGTELGRAKARIATGRDQLQAEVKKLPADLQAIGKQAAGEFSAKFDELTESVDAKGKELVNTLASKYNEALKSVDEEIAAEKEKNKGLIAKAVDAVGGVIKTIMQLKDLLLGVLAKAASAIAGILKDPIGFLGNLVTAVGAGLKAFMANIGTHLKKGLIGWLLGAMTGAGLELPAKFDLRGIITMIASLLGLTWAALRARIVSRGVPEPAMTAVEASVPVAQKLQSQGVAGVTDEISQQVGDLKGNLLGKISEYLIPTVLIAGITWIISLLNPASAFIRACKMIIDIVTFIVTQGAQIIEFVNAVLDAVIAIAKGGTGGVPALIENALARSIPVLIGALAAILGIGGIANKIRSFFQTLTKPVRKAVDWITDKIVTIGKKLWTKLKSKNRSGNNGKDQRSATEKTAAVKAAIRDAEAIMDKPGSSRQKVQSALSRIKSRHKLNEIKIVDTQTSFHVYASINPDDTSKEKDKSEIVEIAREDISTTKPELSKSSWDVNLKAKVPGGSVLWGMASVNLDKNGKPDTEGPSMYISKKDITIDTDEIEFKGRKITLKTKFSITDVALELVNAAYRSTFGSDPPVLNGSLAEKNKANFQREWHKAQLANPGADSDTWAQTAIRNISFGRSRIALGYDLFELKMGQLTLVDLGEEFGFQRVPDTINIVARKSKP</sequence>
<evidence type="ECO:0000256" key="3">
    <source>
        <dbReference type="SAM" id="Phobius"/>
    </source>
</evidence>
<feature type="region of interest" description="Disordered" evidence="2">
    <location>
        <begin position="172"/>
        <end position="363"/>
    </location>
</feature>
<comment type="caution">
    <text evidence="4">The sequence shown here is derived from an EMBL/GenBank/DDBJ whole genome shotgun (WGS) entry which is preliminary data.</text>
</comment>
<feature type="compositionally biased region" description="Low complexity" evidence="2">
    <location>
        <begin position="21"/>
        <end position="43"/>
    </location>
</feature>
<keyword evidence="5" id="KW-1185">Reference proteome</keyword>
<name>A0ABW3Y6F9_9ACTN</name>
<proteinExistence type="predicted"/>
<evidence type="ECO:0000313" key="4">
    <source>
        <dbReference type="EMBL" id="MFD1319966.1"/>
    </source>
</evidence>
<dbReference type="EMBL" id="JBHTMP010000002">
    <property type="protein sequence ID" value="MFD1319966.1"/>
    <property type="molecule type" value="Genomic_DNA"/>
</dbReference>
<feature type="transmembrane region" description="Helical" evidence="3">
    <location>
        <begin position="802"/>
        <end position="819"/>
    </location>
</feature>
<feature type="transmembrane region" description="Helical" evidence="3">
    <location>
        <begin position="753"/>
        <end position="782"/>
    </location>
</feature>
<evidence type="ECO:0000256" key="1">
    <source>
        <dbReference type="SAM" id="Coils"/>
    </source>
</evidence>
<feature type="compositionally biased region" description="Low complexity" evidence="2">
    <location>
        <begin position="267"/>
        <end position="277"/>
    </location>
</feature>
<evidence type="ECO:0000256" key="2">
    <source>
        <dbReference type="SAM" id="MobiDB-lite"/>
    </source>
</evidence>
<feature type="compositionally biased region" description="Low complexity" evidence="2">
    <location>
        <begin position="317"/>
        <end position="339"/>
    </location>
</feature>
<keyword evidence="3" id="KW-1133">Transmembrane helix</keyword>
<organism evidence="4 5">
    <name type="scientific">Micromonospora sonneratiae</name>
    <dbReference type="NCBI Taxonomy" id="1184706"/>
    <lineage>
        <taxon>Bacteria</taxon>
        <taxon>Bacillati</taxon>
        <taxon>Actinomycetota</taxon>
        <taxon>Actinomycetes</taxon>
        <taxon>Micromonosporales</taxon>
        <taxon>Micromonosporaceae</taxon>
        <taxon>Micromonospora</taxon>
    </lineage>
</organism>
<feature type="compositionally biased region" description="Basic and acidic residues" evidence="2">
    <location>
        <begin position="293"/>
        <end position="302"/>
    </location>
</feature>
<feature type="compositionally biased region" description="Low complexity" evidence="2">
    <location>
        <begin position="118"/>
        <end position="130"/>
    </location>
</feature>
<feature type="transmembrane region" description="Helical" evidence="3">
    <location>
        <begin position="724"/>
        <end position="741"/>
    </location>
</feature>
<accession>A0ABW3Y6F9</accession>